<keyword evidence="13" id="KW-1185">Reference proteome</keyword>
<evidence type="ECO:0000256" key="2">
    <source>
        <dbReference type="ARBA" id="ARBA00022598"/>
    </source>
</evidence>
<dbReference type="InterPro" id="IPR002307">
    <property type="entry name" value="Tyr-tRNA-ligase"/>
</dbReference>
<dbReference type="Pfam" id="PF01479">
    <property type="entry name" value="S4"/>
    <property type="match status" value="1"/>
</dbReference>
<keyword evidence="1 9" id="KW-0963">Cytoplasm</keyword>
<dbReference type="SMART" id="SM00363">
    <property type="entry name" value="S4"/>
    <property type="match status" value="1"/>
</dbReference>
<evidence type="ECO:0000256" key="8">
    <source>
        <dbReference type="ARBA" id="ARBA00048248"/>
    </source>
</evidence>
<gene>
    <name evidence="9" type="primary">tyrS</name>
    <name evidence="12" type="ORF">JCM19239_3696</name>
</gene>
<dbReference type="EMBL" id="BBMS01000017">
    <property type="protein sequence ID" value="GAL26363.1"/>
    <property type="molecule type" value="Genomic_DNA"/>
</dbReference>
<dbReference type="CDD" id="cd00165">
    <property type="entry name" value="S4"/>
    <property type="match status" value="1"/>
</dbReference>
<dbReference type="InterPro" id="IPR024088">
    <property type="entry name" value="Tyr-tRNA-ligase_bac-type"/>
</dbReference>
<dbReference type="NCBIfam" id="TIGR00234">
    <property type="entry name" value="tyrS"/>
    <property type="match status" value="1"/>
</dbReference>
<dbReference type="InterPro" id="IPR002942">
    <property type="entry name" value="S4_RNA-bd"/>
</dbReference>
<dbReference type="PROSITE" id="PS00178">
    <property type="entry name" value="AA_TRNA_LIGASE_I"/>
    <property type="match status" value="1"/>
</dbReference>
<evidence type="ECO:0000256" key="7">
    <source>
        <dbReference type="ARBA" id="ARBA00023146"/>
    </source>
</evidence>
<evidence type="ECO:0000256" key="1">
    <source>
        <dbReference type="ARBA" id="ARBA00022490"/>
    </source>
</evidence>
<dbReference type="GO" id="GO:0004831">
    <property type="term" value="F:tyrosine-tRNA ligase activity"/>
    <property type="evidence" value="ECO:0007669"/>
    <property type="project" value="UniProtKB-EC"/>
</dbReference>
<evidence type="ECO:0000313" key="13">
    <source>
        <dbReference type="Proteomes" id="UP000029223"/>
    </source>
</evidence>
<feature type="binding site" evidence="9">
    <location>
        <position position="229"/>
    </location>
    <ligand>
        <name>ATP</name>
        <dbReference type="ChEBI" id="CHEBI:30616"/>
    </ligand>
</feature>
<name>A0ABQ0JC73_9VIBR</name>
<keyword evidence="5 10" id="KW-0694">RNA-binding</keyword>
<dbReference type="Proteomes" id="UP000029223">
    <property type="component" value="Unassembled WGS sequence"/>
</dbReference>
<evidence type="ECO:0000256" key="3">
    <source>
        <dbReference type="ARBA" id="ARBA00022741"/>
    </source>
</evidence>
<dbReference type="InterPro" id="IPR002305">
    <property type="entry name" value="aa-tRNA-synth_Ic"/>
</dbReference>
<comment type="subcellular location">
    <subcellularLocation>
        <location evidence="9">Cytoplasm</location>
    </subcellularLocation>
</comment>
<keyword evidence="4 9" id="KW-0067">ATP-binding</keyword>
<proteinExistence type="inferred from homology"/>
<dbReference type="PANTHER" id="PTHR11766:SF1">
    <property type="entry name" value="TYROSINE--TRNA LIGASE"/>
    <property type="match status" value="1"/>
</dbReference>
<dbReference type="PRINTS" id="PR01040">
    <property type="entry name" value="TRNASYNTHTYR"/>
</dbReference>
<feature type="short sequence motif" description="'KMSKS' region" evidence="9">
    <location>
        <begin position="226"/>
        <end position="230"/>
    </location>
</feature>
<sequence length="395" mass="43891">MANLEAALAEIKRGVDELIPEEELIAKLKENRPLRIKLGADPTAPDIHLGHTVILNKLRAFQDLGHDVTFLIGDFTGMVGDPTGKNTTRPPLTREDVLRNAETYKEQVFKILDPAKTKIAFNSEWLSELGAEGMIRLAANQTVARMLERDDFKKRYGNNQPIAIHEFMYPLLQGYDSVAMETDVELGGTDQKFNLLMGRELQKSHGQKPQVVLTMPLLVGLDGVKKMSKSAHNYIGVSEAPSEMFGKIMSISDDLMWSYYELLSFRPLGEIAQFKADVEGGANPRDVKILLAKEIIARFHSEADADAAEKEFINRFQKGAMPEEMPEFEFDAGLPIGNLLKEAGLVSSTSDAMRMIRQGAVKIDGEKVEDTKLVPAAGQAVYQVGKRKFARVTLK</sequence>
<keyword evidence="3 9" id="KW-0547">Nucleotide-binding</keyword>
<dbReference type="InterPro" id="IPR024108">
    <property type="entry name" value="Tyr-tRNA-ligase_bac_2"/>
</dbReference>
<protein>
    <recommendedName>
        <fullName evidence="9">Tyrosine--tRNA ligase</fullName>
        <ecNumber evidence="9">6.1.1.1</ecNumber>
    </recommendedName>
    <alternativeName>
        <fullName evidence="9">Tyrosyl-tRNA synthetase</fullName>
        <shortName evidence="9">TyrRS</shortName>
    </alternativeName>
</protein>
<evidence type="ECO:0000256" key="6">
    <source>
        <dbReference type="ARBA" id="ARBA00022917"/>
    </source>
</evidence>
<comment type="subunit">
    <text evidence="9">Homodimer.</text>
</comment>
<dbReference type="InterPro" id="IPR001412">
    <property type="entry name" value="aa-tRNA-synth_I_CS"/>
</dbReference>
<dbReference type="InterPro" id="IPR036986">
    <property type="entry name" value="S4_RNA-bd_sf"/>
</dbReference>
<dbReference type="Gene3D" id="3.10.290.10">
    <property type="entry name" value="RNA-binding S4 domain"/>
    <property type="match status" value="1"/>
</dbReference>
<dbReference type="Pfam" id="PF00579">
    <property type="entry name" value="tRNA-synt_1b"/>
    <property type="match status" value="1"/>
</dbReference>
<dbReference type="EC" id="6.1.1.1" evidence="9"/>
<dbReference type="Gene3D" id="3.40.50.620">
    <property type="entry name" value="HUPs"/>
    <property type="match status" value="1"/>
</dbReference>
<evidence type="ECO:0000256" key="4">
    <source>
        <dbReference type="ARBA" id="ARBA00022840"/>
    </source>
</evidence>
<evidence type="ECO:0000256" key="5">
    <source>
        <dbReference type="ARBA" id="ARBA00022884"/>
    </source>
</evidence>
<comment type="similarity">
    <text evidence="9">Belongs to the class-I aminoacyl-tRNA synthetase family. TyrS type 2 subfamily.</text>
</comment>
<comment type="catalytic activity">
    <reaction evidence="8 9">
        <text>tRNA(Tyr) + L-tyrosine + ATP = L-tyrosyl-tRNA(Tyr) + AMP + diphosphate + H(+)</text>
        <dbReference type="Rhea" id="RHEA:10220"/>
        <dbReference type="Rhea" id="RHEA-COMP:9706"/>
        <dbReference type="Rhea" id="RHEA-COMP:9707"/>
        <dbReference type="ChEBI" id="CHEBI:15378"/>
        <dbReference type="ChEBI" id="CHEBI:30616"/>
        <dbReference type="ChEBI" id="CHEBI:33019"/>
        <dbReference type="ChEBI" id="CHEBI:58315"/>
        <dbReference type="ChEBI" id="CHEBI:78442"/>
        <dbReference type="ChEBI" id="CHEBI:78536"/>
        <dbReference type="ChEBI" id="CHEBI:456215"/>
        <dbReference type="EC" id="6.1.1.1"/>
    </reaction>
</comment>
<dbReference type="HAMAP" id="MF_02007">
    <property type="entry name" value="Tyr_tRNA_synth_type2"/>
    <property type="match status" value="1"/>
</dbReference>
<accession>A0ABQ0JC73</accession>
<reference evidence="13" key="1">
    <citation type="submission" date="2014-09" db="EMBL/GenBank/DDBJ databases">
        <title>Vibrio variabilis JCM 19239. (C206) whole genome shotgun sequence.</title>
        <authorList>
            <person name="Sawabe T."/>
            <person name="Meirelles P."/>
            <person name="Nakanishi M."/>
            <person name="Sayaka M."/>
            <person name="Hattori M."/>
            <person name="Ohkuma M."/>
        </authorList>
    </citation>
    <scope>NUCLEOTIDE SEQUENCE [LARGE SCALE GENOMIC DNA]</scope>
    <source>
        <strain evidence="13">JCM 19239</strain>
    </source>
</reference>
<feature type="domain" description="RNA-binding S4" evidence="11">
    <location>
        <begin position="334"/>
        <end position="395"/>
    </location>
</feature>
<dbReference type="SUPFAM" id="SSF55174">
    <property type="entry name" value="Alpha-L RNA-binding motif"/>
    <property type="match status" value="1"/>
</dbReference>
<keyword evidence="2 9" id="KW-0436">Ligase</keyword>
<dbReference type="Gene3D" id="1.10.240.10">
    <property type="entry name" value="Tyrosyl-Transfer RNA Synthetase"/>
    <property type="match status" value="1"/>
</dbReference>
<evidence type="ECO:0000313" key="12">
    <source>
        <dbReference type="EMBL" id="GAL26363.1"/>
    </source>
</evidence>
<comment type="function">
    <text evidence="9">Catalyzes the attachment of tyrosine to tRNA(Tyr) in a two-step reaction: tyrosine is first activated by ATP to form Tyr-AMP and then transferred to the acceptor end of tRNA(Tyr).</text>
</comment>
<evidence type="ECO:0000259" key="11">
    <source>
        <dbReference type="SMART" id="SM00363"/>
    </source>
</evidence>
<comment type="caution">
    <text evidence="12">The sequence shown here is derived from an EMBL/GenBank/DDBJ whole genome shotgun (WGS) entry which is preliminary data.</text>
</comment>
<dbReference type="PROSITE" id="PS50889">
    <property type="entry name" value="S4"/>
    <property type="match status" value="1"/>
</dbReference>
<evidence type="ECO:0000256" key="10">
    <source>
        <dbReference type="PROSITE-ProRule" id="PRU00182"/>
    </source>
</evidence>
<dbReference type="SUPFAM" id="SSF52374">
    <property type="entry name" value="Nucleotidylyl transferase"/>
    <property type="match status" value="1"/>
</dbReference>
<dbReference type="PANTHER" id="PTHR11766">
    <property type="entry name" value="TYROSYL-TRNA SYNTHETASE"/>
    <property type="match status" value="1"/>
</dbReference>
<dbReference type="InterPro" id="IPR014729">
    <property type="entry name" value="Rossmann-like_a/b/a_fold"/>
</dbReference>
<organism evidence="12 13">
    <name type="scientific">Vibrio variabilis</name>
    <dbReference type="NCBI Taxonomy" id="990271"/>
    <lineage>
        <taxon>Bacteria</taxon>
        <taxon>Pseudomonadati</taxon>
        <taxon>Pseudomonadota</taxon>
        <taxon>Gammaproteobacteria</taxon>
        <taxon>Vibrionales</taxon>
        <taxon>Vibrionaceae</taxon>
        <taxon>Vibrio</taxon>
    </lineage>
</organism>
<feature type="short sequence motif" description="'HIGH' region" evidence="9">
    <location>
        <begin position="42"/>
        <end position="51"/>
    </location>
</feature>
<dbReference type="CDD" id="cd00805">
    <property type="entry name" value="TyrRS_core"/>
    <property type="match status" value="1"/>
</dbReference>
<keyword evidence="6 9" id="KW-0648">Protein biosynthesis</keyword>
<keyword evidence="7 9" id="KW-0030">Aminoacyl-tRNA synthetase</keyword>
<evidence type="ECO:0000256" key="9">
    <source>
        <dbReference type="HAMAP-Rule" id="MF_02007"/>
    </source>
</evidence>